<evidence type="ECO:0000313" key="1">
    <source>
        <dbReference type="EMBL" id="AWX72289.1"/>
    </source>
</evidence>
<evidence type="ECO:0000313" key="2">
    <source>
        <dbReference type="Proteomes" id="UP000250069"/>
    </source>
</evidence>
<dbReference type="AlphaFoldDB" id="A0ABC8D8W8"/>
<accession>A0ABC8D8W8</accession>
<reference evidence="1 2" key="1">
    <citation type="submission" date="2018-06" db="EMBL/GenBank/DDBJ databases">
        <title>Complete Genome Sequence of Bacillus velezensis DSYZ, a Plant Growth-Promoting Rhizobacterium with Antifungal Activity.</title>
        <authorList>
            <person name="Du B."/>
            <person name="Ding Y."/>
            <person name="Liu K."/>
            <person name="Yao L."/>
            <person name="Wang C."/>
            <person name="Li H."/>
            <person name="Liu H."/>
        </authorList>
    </citation>
    <scope>NUCLEOTIDE SEQUENCE [LARGE SCALE GENOMIC DNA]</scope>
    <source>
        <strain evidence="1 2">DSYZ</strain>
    </source>
</reference>
<dbReference type="Proteomes" id="UP000250069">
    <property type="component" value="Chromosome"/>
</dbReference>
<protein>
    <submittedName>
        <fullName evidence="1">Tetratricopeptide repeat protein</fullName>
    </submittedName>
</protein>
<dbReference type="Pfam" id="PF13424">
    <property type="entry name" value="TPR_12"/>
    <property type="match status" value="1"/>
</dbReference>
<proteinExistence type="predicted"/>
<dbReference type="Gene3D" id="1.25.40.10">
    <property type="entry name" value="Tetratricopeptide repeat domain"/>
    <property type="match status" value="1"/>
</dbReference>
<dbReference type="SMART" id="SM00028">
    <property type="entry name" value="TPR"/>
    <property type="match status" value="6"/>
</dbReference>
<sequence length="368" mass="43213">MRKVETKKIEFEKVAQSLNEWYTVIKQNNIPKATAMRGKIVKALPDMEENQNVLLYFNLIDSRFKLMTENYRESGHLLGKADYETCTDDMIQYYFYLFNGLYNFYQKDFIEAINFYKIAESRLSKVPDEIERAEFHYQTAIAYYEIRQNFFSLNHAEKALESFRAVDNYTNRVIKCTMLFAMNKVDLQQWEQAISLYKNAIHIAQKVKDGLSEGLGHFNLGVCYERQERLELAKESFLRALDIPEHCDSVYSIRSMYMLSRVFYKLGSIESARVWRSKALAYADNVNEEVYRAKLNLIYFVYDATDHESFDLNMNVLKGKNLWSDVADLSLNAALYYKKQENADLSSKYFEEACTAKDQIIKFTEALS</sequence>
<dbReference type="SUPFAM" id="SSF48452">
    <property type="entry name" value="TPR-like"/>
    <property type="match status" value="1"/>
</dbReference>
<dbReference type="InterPro" id="IPR011990">
    <property type="entry name" value="TPR-like_helical_dom_sf"/>
</dbReference>
<dbReference type="Pfam" id="PF18801">
    <property type="entry name" value="RapH_N"/>
    <property type="match status" value="1"/>
</dbReference>
<name>A0ABC8D8W8_BACVE</name>
<dbReference type="InterPro" id="IPR019734">
    <property type="entry name" value="TPR_rpt"/>
</dbReference>
<gene>
    <name evidence="1" type="ORF">BVDSYZ_09740</name>
</gene>
<organism evidence="1 2">
    <name type="scientific">Bacillus velezensis</name>
    <dbReference type="NCBI Taxonomy" id="492670"/>
    <lineage>
        <taxon>Bacteria</taxon>
        <taxon>Bacillati</taxon>
        <taxon>Bacillota</taxon>
        <taxon>Bacilli</taxon>
        <taxon>Bacillales</taxon>
        <taxon>Bacillaceae</taxon>
        <taxon>Bacillus</taxon>
        <taxon>Bacillus amyloliquefaciens group</taxon>
    </lineage>
</organism>
<dbReference type="EMBL" id="CP030150">
    <property type="protein sequence ID" value="AWX72289.1"/>
    <property type="molecule type" value="Genomic_DNA"/>
</dbReference>